<dbReference type="PANTHER" id="PTHR10948">
    <property type="entry name" value="TRANSPOSASE"/>
    <property type="match status" value="1"/>
</dbReference>
<evidence type="ECO:0000313" key="4">
    <source>
        <dbReference type="Proteomes" id="UP000190911"/>
    </source>
</evidence>
<accession>A0A1M7FSL5</accession>
<dbReference type="Pfam" id="PF13936">
    <property type="entry name" value="HTH_38"/>
    <property type="match status" value="1"/>
</dbReference>
<feature type="domain" description="Transposase IS30-like HTH" evidence="2">
    <location>
        <begin position="28"/>
        <end position="70"/>
    </location>
</feature>
<dbReference type="GO" id="GO:0006310">
    <property type="term" value="P:DNA recombination"/>
    <property type="evidence" value="ECO:0007669"/>
    <property type="project" value="UniProtKB-KW"/>
</dbReference>
<dbReference type="NCBIfam" id="NF033563">
    <property type="entry name" value="transpos_IS30"/>
    <property type="match status" value="1"/>
</dbReference>
<dbReference type="Proteomes" id="UP000190911">
    <property type="component" value="Chromosome I"/>
</dbReference>
<dbReference type="InterPro" id="IPR025246">
    <property type="entry name" value="IS30-like_HTH"/>
</dbReference>
<reference evidence="3 4" key="1">
    <citation type="submission" date="2016-11" db="EMBL/GenBank/DDBJ databases">
        <authorList>
            <person name="Jaros S."/>
            <person name="Januszkiewicz K."/>
            <person name="Wedrychowicz H."/>
        </authorList>
    </citation>
    <scope>NUCLEOTIDE SEQUENCE [LARGE SCALE GENOMIC DNA]</scope>
    <source>
        <strain evidence="3 4">ACAM 12</strain>
    </source>
</reference>
<dbReference type="STRING" id="29571.SAMN05878437_1054"/>
<evidence type="ECO:0000256" key="1">
    <source>
        <dbReference type="ARBA" id="ARBA00023172"/>
    </source>
</evidence>
<evidence type="ECO:0000259" key="2">
    <source>
        <dbReference type="Pfam" id="PF13936"/>
    </source>
</evidence>
<dbReference type="Gene3D" id="1.10.10.60">
    <property type="entry name" value="Homeodomain-like"/>
    <property type="match status" value="1"/>
</dbReference>
<organism evidence="3 4">
    <name type="scientific">Vreelandella subglaciescola</name>
    <dbReference type="NCBI Taxonomy" id="29571"/>
    <lineage>
        <taxon>Bacteria</taxon>
        <taxon>Pseudomonadati</taxon>
        <taxon>Pseudomonadota</taxon>
        <taxon>Gammaproteobacteria</taxon>
        <taxon>Oceanospirillales</taxon>
        <taxon>Halomonadaceae</taxon>
        <taxon>Vreelandella</taxon>
    </lineage>
</organism>
<keyword evidence="1" id="KW-0233">DNA recombination</keyword>
<keyword evidence="4" id="KW-1185">Reference proteome</keyword>
<dbReference type="EMBL" id="LT670847">
    <property type="protein sequence ID" value="SHM06657.1"/>
    <property type="molecule type" value="Genomic_DNA"/>
</dbReference>
<sequence>MEYIKRFLGRRNWVQHLTMPLWRCSMSYVELSIEERATIQVSRTQGMSLKHIARLLERAPSTTSREVRRNQADQRAYCARHAQQQWQKRRILCRPRCKLMPGTERFELMIHMLRRRLFPEQISGKLKAMDIPDRRHAYVCRETIYNTIYALPVGQLRKELIHCLRQGKKTHKSRHGDVDRRGQILNMVSIRPCNKLSSVPL</sequence>
<dbReference type="GO" id="GO:0032196">
    <property type="term" value="P:transposition"/>
    <property type="evidence" value="ECO:0007669"/>
    <property type="project" value="TreeGrafter"/>
</dbReference>
<protein>
    <submittedName>
        <fullName evidence="3">Helix-turn-helix domain-containing protein</fullName>
    </submittedName>
</protein>
<dbReference type="GO" id="GO:0004803">
    <property type="term" value="F:transposase activity"/>
    <property type="evidence" value="ECO:0007669"/>
    <property type="project" value="TreeGrafter"/>
</dbReference>
<gene>
    <name evidence="3" type="ORF">SAMN05878437_1054</name>
</gene>
<evidence type="ECO:0000313" key="3">
    <source>
        <dbReference type="EMBL" id="SHM06657.1"/>
    </source>
</evidence>
<dbReference type="InParanoid" id="A0A1M7FSL5"/>
<dbReference type="GO" id="GO:0005829">
    <property type="term" value="C:cytosol"/>
    <property type="evidence" value="ECO:0007669"/>
    <property type="project" value="TreeGrafter"/>
</dbReference>
<dbReference type="PANTHER" id="PTHR10948:SF23">
    <property type="entry name" value="TRANSPOSASE INSI FOR INSERTION SEQUENCE ELEMENT IS30A-RELATED"/>
    <property type="match status" value="1"/>
</dbReference>
<dbReference type="InterPro" id="IPR051917">
    <property type="entry name" value="Transposase-Integrase"/>
</dbReference>
<dbReference type="InterPro" id="IPR053392">
    <property type="entry name" value="Transposase_IS30-like"/>
</dbReference>
<proteinExistence type="predicted"/>
<dbReference type="AlphaFoldDB" id="A0A1M7FSL5"/>
<name>A0A1M7FSL5_9GAMM</name>